<gene>
    <name evidence="2" type="ORF">B0J15DRAFT_562465</name>
</gene>
<sequence>MSDKQQPRRRGRPRKVQTEAERLAAQRIHSRTYYHRRLQQEDVDSELRMKFYQHAPYTPATSSGELETPASPTALDSLAIPPSSNPEDSDDPDPPLNGDSLWDQDYDIFRNNDRNCPSDVDSTTSRASAASEENDEIYDTSLPNCSAGEGRHQPDEGMQELLEAVEKSLHISTLPAQADECDNESNECYNGCESFEHLHQHLSTPDDPVPTLEKYLAQEWAAHPSCSSQEHTADHEELAKNEYHHSCDSLDDVVARLDGLIDDDHSHHPLPYVTDPSSDLLNHTSQPEAAYNGDTHPAVGHSMDPYCHDYRAACQIALEGSLSGGAPPSLCLPTRHGFDKPFADDLIQKTYDIDSICSFPSSLAVAKLGIQWYPQPFAIFNHTDDVHLKIDIPSNSFTQTNYRSQETFQRRRPLHHVPNYCFGRIQGLIDTFIWVFFPALCPRHVPDNPLEHTCLPKEHYSCWYDHVLLPAITAAVQDPNILQYIPKSRHIAQSNSRARQEGISTERLKDGNANTDILGQGRRTHTLSYILQQRHLGAIWQGVQSRAATFPQFAGIRLYMGAKNLRLAYMNADLTQTIHDWRNQWNAAVDQTFLDPCVTYIDIGRQYTPRIGSVAEANVLLWRRCCLKRLWRQRQCWSCRYNATHSAEQRPPEDPEPLKPGSAPLRLAEYPKLTMRDAVDMTIKPTDGSREILEGLVYSQFYNLIKVPFDVAKQYPFQNRQLEKMALDPAYLDDCEGSTRGNHANQASLKLAYRLSKQRVRASLVPDGRDAISVPFTYGVRAEDRVSLALLERIVLHLDPSQTTTQGGCEQPPSDREAPFFAVQSRTMARFLHGTINKYCFLFEYIKSQTADRYSLPETIVMILALRSLRLNMSGIIAKESVLWRDRWKSTRQIATRDAQRQYLEIEREGLGLYKTSKDYGLGWWLPGKFDWDNWRFNNDVGERLMVGNNTLLGEYGRQWKIIRDIRDVHTRMWQAQQWAHHYSVRQLPKNRCVWLEYLYSTVIELFQCDVWLAARKSLHWKSGSDLTDEAAAQFPASQPPPYCYDILQRFFHERRRNISHTRPHFLTGNKIRFPHAWDLVCELLGFDLRDGHLEQRKGLRSIPYRIAVRRSIEMISDVLGHAEACGWFVKLGHLLLLTHWILPWPSSTELISTTKESQNKNLKRRLTWVSLIHVPSEHRQLRRHRHPAVLKCPMEDEDHCITTRGSLQNAFNAAAAERFGSSGWTPDCDPSDPRFHWTPESLLQCTGRTIFINSFKIGRAVKPGSRSGFIYPLVERGHPPVLRLVNRIRGRTLEELDQLFGDLIISAQSEPESQGDTMNTGSPLPVSTSMVDPGAVSAARTLNLDLDSQLTSNDDFIDSTTATTDTSSDSDISRYLAALWEEVQARAAPFPEYAGLRLYMAAKNTKLTWMRPTLESTLEEWHCHWDSAVDETYVDPQATYIDIGRQLTPAEMGPRGRVLLWRRCCLDRLWRRRLQWSQLQNRLNGREEGVDRGESGKRRSPPIRRTTYPFVTLRDARDMTITPGPGSWELQKGLVYSQFYNLVKVPFDAAKQYPFQNRHTESMALDPSYLLDQRNSTRGAHAHQSRVQCAYRLSKLRIHRNLPAVDQDETDDDTVRPALELTQDQFTYGIRAEDRVSLALLRRITDLFSSAPAPAQPREASEDDTGDYPFFAIPSQTMARFLRASINRYCFLFEYIKAQTGLKYSLPETIVMATALRGLRFSYDSSLITKEPVLWEDRWTSTQRTRPREGEPQAVEVQREGLGLGKTSKVHGFGWWLPGKFDWNTWRFASEVGDRLAVGNDLLRQDYKRQWRVLKDIRDVHVRMWQAQSWAGRYQVHENVVARRLWLEYLHSTAIELFQRDVWRAALKSTKWKTGSDVTDEAMIRHPESSPPAFCYDGLSDLFHDRQRDIDHTRPHLVTGNKLRSTNVIDLFDDLFSPSSADTSMKRRRGWSSLPFRIATRRSIELVEMTLGSTKATQWYAQLRRIVLLTHWILPWPSDTELLTTTKESRAANLKRRLT</sequence>
<comment type="caution">
    <text evidence="2">The sequence shown here is derived from an EMBL/GenBank/DDBJ whole genome shotgun (WGS) entry which is preliminary data.</text>
</comment>
<evidence type="ECO:0000313" key="2">
    <source>
        <dbReference type="EMBL" id="KAH7248251.1"/>
    </source>
</evidence>
<keyword evidence="3" id="KW-1185">Reference proteome</keyword>
<name>A0A9P9GZK7_FUSSL</name>
<feature type="region of interest" description="Disordered" evidence="1">
    <location>
        <begin position="57"/>
        <end position="140"/>
    </location>
</feature>
<accession>A0A9P9GZK7</accession>
<dbReference type="EMBL" id="JAGTJS010000014">
    <property type="protein sequence ID" value="KAH7248251.1"/>
    <property type="molecule type" value="Genomic_DNA"/>
</dbReference>
<evidence type="ECO:0000256" key="1">
    <source>
        <dbReference type="SAM" id="MobiDB-lite"/>
    </source>
</evidence>
<reference evidence="2" key="1">
    <citation type="journal article" date="2021" name="Nat. Commun.">
        <title>Genetic determinants of endophytism in the Arabidopsis root mycobiome.</title>
        <authorList>
            <person name="Mesny F."/>
            <person name="Miyauchi S."/>
            <person name="Thiergart T."/>
            <person name="Pickel B."/>
            <person name="Atanasova L."/>
            <person name="Karlsson M."/>
            <person name="Huettel B."/>
            <person name="Barry K.W."/>
            <person name="Haridas S."/>
            <person name="Chen C."/>
            <person name="Bauer D."/>
            <person name="Andreopoulos W."/>
            <person name="Pangilinan J."/>
            <person name="LaButti K."/>
            <person name="Riley R."/>
            <person name="Lipzen A."/>
            <person name="Clum A."/>
            <person name="Drula E."/>
            <person name="Henrissat B."/>
            <person name="Kohler A."/>
            <person name="Grigoriev I.V."/>
            <person name="Martin F.M."/>
            <person name="Hacquard S."/>
        </authorList>
    </citation>
    <scope>NUCLEOTIDE SEQUENCE</scope>
    <source>
        <strain evidence="2">FSSC 5 MPI-SDFR-AT-0091</strain>
    </source>
</reference>
<dbReference type="OrthoDB" id="5369347at2759"/>
<proteinExistence type="predicted"/>
<feature type="compositionally biased region" description="Low complexity" evidence="1">
    <location>
        <begin position="118"/>
        <end position="131"/>
    </location>
</feature>
<evidence type="ECO:0000313" key="3">
    <source>
        <dbReference type="Proteomes" id="UP000736672"/>
    </source>
</evidence>
<protein>
    <submittedName>
        <fullName evidence="2">Uncharacterized protein</fullName>
    </submittedName>
</protein>
<dbReference type="Proteomes" id="UP000736672">
    <property type="component" value="Unassembled WGS sequence"/>
</dbReference>
<organism evidence="2 3">
    <name type="scientific">Fusarium solani</name>
    <name type="common">Filamentous fungus</name>
    <dbReference type="NCBI Taxonomy" id="169388"/>
    <lineage>
        <taxon>Eukaryota</taxon>
        <taxon>Fungi</taxon>
        <taxon>Dikarya</taxon>
        <taxon>Ascomycota</taxon>
        <taxon>Pezizomycotina</taxon>
        <taxon>Sordariomycetes</taxon>
        <taxon>Hypocreomycetidae</taxon>
        <taxon>Hypocreales</taxon>
        <taxon>Nectriaceae</taxon>
        <taxon>Fusarium</taxon>
        <taxon>Fusarium solani species complex</taxon>
    </lineage>
</organism>
<feature type="region of interest" description="Disordered" evidence="1">
    <location>
        <begin position="1"/>
        <end position="35"/>
    </location>
</feature>